<dbReference type="SUPFAM" id="SSF53448">
    <property type="entry name" value="Nucleotide-diphospho-sugar transferases"/>
    <property type="match status" value="1"/>
</dbReference>
<dbReference type="HOGENOM" id="CLU_029499_0_2_0"/>
<dbReference type="PANTHER" id="PTHR22572">
    <property type="entry name" value="SUGAR-1-PHOSPHATE GUANYL TRANSFERASE"/>
    <property type="match status" value="1"/>
</dbReference>
<reference evidence="3 4" key="1">
    <citation type="submission" date="2009-06" db="EMBL/GenBank/DDBJ databases">
        <title>Complete sequence of Thermotogales bacterium TBF 19.5.1.</title>
        <authorList>
            <consortium name="US DOE Joint Genome Institute"/>
            <person name="Lucas S."/>
            <person name="Copeland A."/>
            <person name="Lapidus A."/>
            <person name="Glavina del Rio T."/>
            <person name="Tice H."/>
            <person name="Bruce D."/>
            <person name="Goodwin L."/>
            <person name="Pitluck S."/>
            <person name="Chertkov O."/>
            <person name="Brettin T."/>
            <person name="Detter J.C."/>
            <person name="Han C."/>
            <person name="Schmutz J."/>
            <person name="Larimer F."/>
            <person name="Land M."/>
            <person name="Hauser L."/>
            <person name="Kyrpides N."/>
            <person name="Ovchinnikova G."/>
            <person name="Noll K."/>
        </authorList>
    </citation>
    <scope>NUCLEOTIDE SEQUENCE [LARGE SCALE GENOMIC DNA]</scope>
    <source>
        <strain evidence="4">ATCC BAA-1733 / DSM 21960 / TBF 19.5.1</strain>
    </source>
</reference>
<proteinExistence type="predicted"/>
<dbReference type="Gene3D" id="3.90.550.10">
    <property type="entry name" value="Spore Coat Polysaccharide Biosynthesis Protein SpsA, Chain A"/>
    <property type="match status" value="1"/>
</dbReference>
<keyword evidence="4" id="KW-1185">Reference proteome</keyword>
<dbReference type="InterPro" id="IPR011004">
    <property type="entry name" value="Trimer_LpxA-like_sf"/>
</dbReference>
<dbReference type="EMBL" id="CP001634">
    <property type="protein sequence ID" value="ACR79183.1"/>
    <property type="molecule type" value="Genomic_DNA"/>
</dbReference>
<dbReference type="InterPro" id="IPR029044">
    <property type="entry name" value="Nucleotide-diphossugar_trans"/>
</dbReference>
<dbReference type="GO" id="GO:0016740">
    <property type="term" value="F:transferase activity"/>
    <property type="evidence" value="ECO:0007669"/>
    <property type="project" value="UniProtKB-KW"/>
</dbReference>
<keyword evidence="1 3" id="KW-0808">Transferase</keyword>
<dbReference type="InterPro" id="IPR005835">
    <property type="entry name" value="NTP_transferase_dom"/>
</dbReference>
<reference evidence="3 4" key="2">
    <citation type="journal article" date="2011" name="J. Bacteriol.">
        <title>Genome Sequence of Kosmotoga olearia Strain TBF 19.5.1, a Thermophilic Bacterium with a Wide Growth Temperature Range, Isolated from the Troll B Oil Platform in the North Sea.</title>
        <authorList>
            <person name="Swithers K.S."/>
            <person name="Dipippo J.L."/>
            <person name="Bruce D.C."/>
            <person name="Detter C."/>
            <person name="Tapia R."/>
            <person name="Han S."/>
            <person name="Goodwin L.A."/>
            <person name="Han J."/>
            <person name="Woyke T."/>
            <person name="Pitluck S."/>
            <person name="Pennacchio L."/>
            <person name="Nolan M."/>
            <person name="Mikhailova N."/>
            <person name="Land M.L."/>
            <person name="Nesbo C.L."/>
            <person name="Gogarten J.P."/>
            <person name="Noll K.M."/>
        </authorList>
    </citation>
    <scope>NUCLEOTIDE SEQUENCE [LARGE SCALE GENOMIC DNA]</scope>
    <source>
        <strain evidence="4">ATCC BAA-1733 / DSM 21960 / TBF 19.5.1</strain>
    </source>
</reference>
<dbReference type="Gene3D" id="2.160.10.10">
    <property type="entry name" value="Hexapeptide repeat proteins"/>
    <property type="match status" value="1"/>
</dbReference>
<name>C5CE75_KOSOT</name>
<protein>
    <submittedName>
        <fullName evidence="3">Nucleotidyl transferase</fullName>
    </submittedName>
</protein>
<sequence>MKAMILAAGKGTRVRPLTNKIPKPMIPIVTKPTIEFLIELLKNHDVTEIMINISHLGWLIQDYLRNGSKYGVNIGYSFEGKLLPDGTLETEPIGSAGGMKLIQERYNFFDETFIVLCGDAIVDLDITEAYNFHKSKGALATIITKEVSKDQVSNYGIVVTDEKGKVLSFQEKPSPEEAKSNIANTGIYIFEPEIFEHIPSGEFYDIGSQLFPKLVSEGKPIYAYSMDFNWFDIGRNKDYLVILEKALSGEIKNFYPGGKEIYPGVWVGTGAVISQGVEIKPPVYIGSSTILEKGVTITGPAIIGANCYISKDSHIANAFVMDYCYLKPGTSLSRILVTPEYFVHSDGESGEISESHLSKSVKDVRTLGIEMKEA</sequence>
<evidence type="ECO:0000256" key="1">
    <source>
        <dbReference type="ARBA" id="ARBA00022679"/>
    </source>
</evidence>
<dbReference type="eggNOG" id="COG1208">
    <property type="taxonomic scope" value="Bacteria"/>
</dbReference>
<dbReference type="KEGG" id="kol:Kole_0460"/>
<dbReference type="OrthoDB" id="9803871at2"/>
<accession>C5CE75</accession>
<dbReference type="AlphaFoldDB" id="C5CE75"/>
<organism evidence="3 4">
    <name type="scientific">Kosmotoga olearia (strain ATCC BAA-1733 / DSM 21960 / TBF 19.5.1)</name>
    <dbReference type="NCBI Taxonomy" id="521045"/>
    <lineage>
        <taxon>Bacteria</taxon>
        <taxon>Thermotogati</taxon>
        <taxon>Thermotogota</taxon>
        <taxon>Thermotogae</taxon>
        <taxon>Kosmotogales</taxon>
        <taxon>Kosmotogaceae</taxon>
        <taxon>Kosmotoga</taxon>
    </lineage>
</organism>
<dbReference type="Pfam" id="PF00483">
    <property type="entry name" value="NTP_transferase"/>
    <property type="match status" value="1"/>
</dbReference>
<dbReference type="Proteomes" id="UP000002382">
    <property type="component" value="Chromosome"/>
</dbReference>
<evidence type="ECO:0000259" key="2">
    <source>
        <dbReference type="Pfam" id="PF00483"/>
    </source>
</evidence>
<evidence type="ECO:0000313" key="4">
    <source>
        <dbReference type="Proteomes" id="UP000002382"/>
    </source>
</evidence>
<gene>
    <name evidence="3" type="ordered locus">Kole_0460</name>
</gene>
<dbReference type="STRING" id="521045.Kole_0460"/>
<dbReference type="CDD" id="cd04181">
    <property type="entry name" value="NTP_transferase"/>
    <property type="match status" value="1"/>
</dbReference>
<dbReference type="SUPFAM" id="SSF51161">
    <property type="entry name" value="Trimeric LpxA-like enzymes"/>
    <property type="match status" value="1"/>
</dbReference>
<dbReference type="FunFam" id="3.90.550.10:FF:000013">
    <property type="entry name" value="mannose-1-phosphate guanyltransferase beta"/>
    <property type="match status" value="1"/>
</dbReference>
<feature type="domain" description="Nucleotidyl transferase" evidence="2">
    <location>
        <begin position="2"/>
        <end position="245"/>
    </location>
</feature>
<evidence type="ECO:0000313" key="3">
    <source>
        <dbReference type="EMBL" id="ACR79183.1"/>
    </source>
</evidence>
<dbReference type="InterPro" id="IPR050486">
    <property type="entry name" value="Mannose-1P_guanyltransferase"/>
</dbReference>